<sequence>MSIEITLNEAERAELQRSIRPGSTLHKKQVQRAQRVLLRAEALLSSAILRRVGVSDPTLARVVYSGRHRGLCRD</sequence>
<dbReference type="EMBL" id="AAOF01000001">
    <property type="protein sequence ID" value="EAR23249.1"/>
    <property type="molecule type" value="Genomic_DNA"/>
</dbReference>
<accession>A4BLR1</accession>
<dbReference type="RefSeq" id="WP_005004322.1">
    <property type="nucleotide sequence ID" value="NZ_CH672427.1"/>
</dbReference>
<evidence type="ECO:0000313" key="1">
    <source>
        <dbReference type="EMBL" id="EAR23249.1"/>
    </source>
</evidence>
<organism evidence="1 2">
    <name type="scientific">Nitrococcus mobilis Nb-231</name>
    <dbReference type="NCBI Taxonomy" id="314278"/>
    <lineage>
        <taxon>Bacteria</taxon>
        <taxon>Pseudomonadati</taxon>
        <taxon>Pseudomonadota</taxon>
        <taxon>Gammaproteobacteria</taxon>
        <taxon>Chromatiales</taxon>
        <taxon>Ectothiorhodospiraceae</taxon>
        <taxon>Nitrococcus</taxon>
    </lineage>
</organism>
<reference evidence="1 2" key="1">
    <citation type="submission" date="2006-02" db="EMBL/GenBank/DDBJ databases">
        <authorList>
            <person name="Waterbury J."/>
            <person name="Ferriera S."/>
            <person name="Johnson J."/>
            <person name="Kravitz S."/>
            <person name="Halpern A."/>
            <person name="Remington K."/>
            <person name="Beeson K."/>
            <person name="Tran B."/>
            <person name="Rogers Y.-H."/>
            <person name="Friedman R."/>
            <person name="Venter J.C."/>
        </authorList>
    </citation>
    <scope>NUCLEOTIDE SEQUENCE [LARGE SCALE GENOMIC DNA]</scope>
    <source>
        <strain evidence="1 2">Nb-231</strain>
    </source>
</reference>
<comment type="caution">
    <text evidence="1">The sequence shown here is derived from an EMBL/GenBank/DDBJ whole genome shotgun (WGS) entry which is preliminary data.</text>
</comment>
<dbReference type="Proteomes" id="UP000003374">
    <property type="component" value="Unassembled WGS sequence"/>
</dbReference>
<dbReference type="AlphaFoldDB" id="A4BLR1"/>
<proteinExistence type="predicted"/>
<keyword evidence="2" id="KW-1185">Reference proteome</keyword>
<name>A4BLR1_9GAMM</name>
<protein>
    <submittedName>
        <fullName evidence="1">Uncharacterized protein</fullName>
    </submittedName>
</protein>
<evidence type="ECO:0000313" key="2">
    <source>
        <dbReference type="Proteomes" id="UP000003374"/>
    </source>
</evidence>
<dbReference type="HOGENOM" id="CLU_2684137_0_0_6"/>
<gene>
    <name evidence="1" type="ORF">NB231_15553</name>
</gene>